<dbReference type="GO" id="GO:0016491">
    <property type="term" value="F:oxidoreductase activity"/>
    <property type="evidence" value="ECO:0007669"/>
    <property type="project" value="InterPro"/>
</dbReference>
<dbReference type="InterPro" id="IPR050712">
    <property type="entry name" value="NAD(P)H-dep_reductase"/>
</dbReference>
<reference evidence="2 3" key="1">
    <citation type="submission" date="2016-10" db="EMBL/GenBank/DDBJ databases">
        <authorList>
            <person name="de Groot N.N."/>
        </authorList>
    </citation>
    <scope>NUCLEOTIDE SEQUENCE [LARGE SCALE GENOMIC DNA]</scope>
    <source>
        <strain evidence="2 3">DSM 43067</strain>
    </source>
</reference>
<dbReference type="Pfam" id="PF03358">
    <property type="entry name" value="FMN_red"/>
    <property type="match status" value="1"/>
</dbReference>
<accession>A0A1I5X460</accession>
<dbReference type="GO" id="GO:0010181">
    <property type="term" value="F:FMN binding"/>
    <property type="evidence" value="ECO:0007669"/>
    <property type="project" value="TreeGrafter"/>
</dbReference>
<dbReference type="SUPFAM" id="SSF52218">
    <property type="entry name" value="Flavoproteins"/>
    <property type="match status" value="1"/>
</dbReference>
<dbReference type="STRING" id="1993.SAMN04489713_125111"/>
<dbReference type="AlphaFoldDB" id="A0A1I5X460"/>
<keyword evidence="3" id="KW-1185">Reference proteome</keyword>
<dbReference type="InterPro" id="IPR029039">
    <property type="entry name" value="Flavoprotein-like_sf"/>
</dbReference>
<dbReference type="InterPro" id="IPR005025">
    <property type="entry name" value="FMN_Rdtase-like_dom"/>
</dbReference>
<evidence type="ECO:0000259" key="1">
    <source>
        <dbReference type="Pfam" id="PF03358"/>
    </source>
</evidence>
<dbReference type="Proteomes" id="UP000183413">
    <property type="component" value="Unassembled WGS sequence"/>
</dbReference>
<evidence type="ECO:0000313" key="3">
    <source>
        <dbReference type="Proteomes" id="UP000183413"/>
    </source>
</evidence>
<dbReference type="RefSeq" id="WP_021594331.1">
    <property type="nucleotide sequence ID" value="NZ_CP083237.1"/>
</dbReference>
<protein>
    <submittedName>
        <fullName evidence="2">NAD(P)H-dependent FMN reductase</fullName>
    </submittedName>
</protein>
<dbReference type="PANTHER" id="PTHR30543:SF21">
    <property type="entry name" value="NAD(P)H-DEPENDENT FMN REDUCTASE LOT6"/>
    <property type="match status" value="1"/>
</dbReference>
<dbReference type="Gene3D" id="3.40.50.360">
    <property type="match status" value="1"/>
</dbReference>
<gene>
    <name evidence="2" type="ORF">SAMN04489713_125111</name>
</gene>
<dbReference type="EMBL" id="FOVH01000025">
    <property type="protein sequence ID" value="SFQ26740.1"/>
    <property type="molecule type" value="Genomic_DNA"/>
</dbReference>
<dbReference type="eggNOG" id="COG0431">
    <property type="taxonomic scope" value="Bacteria"/>
</dbReference>
<dbReference type="GeneID" id="99653332"/>
<evidence type="ECO:0000313" key="2">
    <source>
        <dbReference type="EMBL" id="SFQ26740.1"/>
    </source>
</evidence>
<sequence>MTETPLRVAIIIGSTREGRFGPTVAEWFAEEARQRDDLIVDVVDVADEPPPAALGARTSERFAGVTAKLAQADAYTVVTCEYNHSYPGTLKNLIDTHFYEWRAKPVAFVSYGGLSGGLRSVEHLRGVFAELHAVTIRDTVSFHSPWNWFETDGRPIDAEGATAAAKGMLDQLAWWGHALRDARAARPYGA</sequence>
<organism evidence="2 3">
    <name type="scientific">Actinomadura madurae</name>
    <dbReference type="NCBI Taxonomy" id="1993"/>
    <lineage>
        <taxon>Bacteria</taxon>
        <taxon>Bacillati</taxon>
        <taxon>Actinomycetota</taxon>
        <taxon>Actinomycetes</taxon>
        <taxon>Streptosporangiales</taxon>
        <taxon>Thermomonosporaceae</taxon>
        <taxon>Actinomadura</taxon>
    </lineage>
</organism>
<name>A0A1I5X460_9ACTN</name>
<dbReference type="InParanoid" id="A0A1I5X460"/>
<dbReference type="GO" id="GO:0005829">
    <property type="term" value="C:cytosol"/>
    <property type="evidence" value="ECO:0007669"/>
    <property type="project" value="TreeGrafter"/>
</dbReference>
<dbReference type="PANTHER" id="PTHR30543">
    <property type="entry name" value="CHROMATE REDUCTASE"/>
    <property type="match status" value="1"/>
</dbReference>
<feature type="domain" description="NADPH-dependent FMN reductase-like" evidence="1">
    <location>
        <begin position="7"/>
        <end position="144"/>
    </location>
</feature>
<proteinExistence type="predicted"/>